<keyword evidence="3" id="KW-0227">DNA damage</keyword>
<evidence type="ECO:0000256" key="6">
    <source>
        <dbReference type="ARBA" id="ARBA00022839"/>
    </source>
</evidence>
<dbReference type="GO" id="GO:0000725">
    <property type="term" value="P:recombinational repair"/>
    <property type="evidence" value="ECO:0007669"/>
    <property type="project" value="TreeGrafter"/>
</dbReference>
<evidence type="ECO:0000256" key="9">
    <source>
        <dbReference type="ARBA" id="ARBA00023204"/>
    </source>
</evidence>
<feature type="region of interest" description="Disordered" evidence="15">
    <location>
        <begin position="986"/>
        <end position="1020"/>
    </location>
</feature>
<dbReference type="Pfam" id="PF00580">
    <property type="entry name" value="UvrD-helicase"/>
    <property type="match status" value="1"/>
</dbReference>
<feature type="region of interest" description="Disordered" evidence="15">
    <location>
        <begin position="939"/>
        <end position="968"/>
    </location>
</feature>
<name>A0A147ES95_9MICO</name>
<sequence length="1097" mass="115846">MSSFDRSQERALALDVDVHGRVLGAPGSGKTRVLVETFRRAIGLPGWSERDVIALAPNRLAAADLRARIERATGRAIGGTPVRTAASLGFAILSRERALQGEDAPRLLTGTVQDELLAEVIAEEGATALARDAGITSEVLATAAFRAELRDLWRVVDDFGRSPEGLAGEVAAARAESAARAAAEGPSDPLVAHWIAALSIVGAAAARSAAVRPGELSPSAILRAAGDAVRAHGVRSDAVPGDGFSVPRLILVDDAQELGEGALALLAACAAVGSRIRVFGDPDIATGAFQGERTRVLAGVVRELARRQPTSVGRRVEAAEEALVTLEVVHRHGVEVRGLVHDLTRRIGASGTGAHRAAEASAASAPVAPRGDAVQFARAASSAEQLGIIAHRFRARNLGLGGNEPVAWNRMAVICRSRGEAVRIARALAVHQVPTGVAAGGIVLREHRVVRELIRMLQHALGISPLSAQEILQIAGGAVGGLDPVAVRRLRGALVLQERRASAAAEREPVSIDDLVVEAVALPGSSPLIDSAGGRVLRRIGMVLQAAERVRAAGGTPRETLWALWDGTRLAAHWQEEALSGRGARADEASRSLDAVMGLFFALQRHEEQDSAQTIEALLADLLESAVPEDSLARRAARSTVTVTTPQGALGREFDVVAIVGVQDGAWPNLRSRGSLVGTTALERWLRGGSAEAPSRRDTLHDELRLFAQSCSRAREELLVVAVADEQQHPSAFFGLGRDHAVASLPSARLTLRGQVAAMRRRAVRDPGDGGAVAALVALARAHVPGAHPDDWYGVRPPSSAAPLIDLAGDPEARVSVSPSQLERAENCPLDWVVSSLGGGAGSVQASLGTLLHHAFETATHPDPEHLLSIVQEEWGKLPFAADWEAERTRRLARAMAAGLADYLREFDGSDRTLLGREAVFRATVDRAELRGVADRLEQRTNRAGEQEVTVLDLKTGRTPPSKAAAEEHAQLQAYQIGVMLGAFDVASPEPGGPRVHPQPESQGDPEPADERGEPGRISGGARLLYVHPDAVKGAGFVERVQQPLSDEAREAFLARVTKAAAVMADGTFTARIEHHCSDPHQPGDCRLHVIPPVSVA</sequence>
<protein>
    <recommendedName>
        <fullName evidence="12">DNA 3'-5' helicase</fullName>
        <ecNumber evidence="12">5.6.2.4</ecNumber>
    </recommendedName>
</protein>
<evidence type="ECO:0000256" key="2">
    <source>
        <dbReference type="ARBA" id="ARBA00022741"/>
    </source>
</evidence>
<keyword evidence="5 14" id="KW-0347">Helicase</keyword>
<dbReference type="PANTHER" id="PTHR11070">
    <property type="entry name" value="UVRD / RECB / PCRA DNA HELICASE FAMILY MEMBER"/>
    <property type="match status" value="1"/>
</dbReference>
<keyword evidence="9" id="KW-0234">DNA repair</keyword>
<evidence type="ECO:0000313" key="18">
    <source>
        <dbReference type="EMBL" id="KTR87379.1"/>
    </source>
</evidence>
<organism evidence="18 19">
    <name type="scientific">Leucobacter chromiiresistens</name>
    <dbReference type="NCBI Taxonomy" id="1079994"/>
    <lineage>
        <taxon>Bacteria</taxon>
        <taxon>Bacillati</taxon>
        <taxon>Actinomycetota</taxon>
        <taxon>Actinomycetes</taxon>
        <taxon>Micrococcales</taxon>
        <taxon>Microbacteriaceae</taxon>
        <taxon>Leucobacter</taxon>
    </lineage>
</organism>
<evidence type="ECO:0000256" key="4">
    <source>
        <dbReference type="ARBA" id="ARBA00022801"/>
    </source>
</evidence>
<evidence type="ECO:0000256" key="10">
    <source>
        <dbReference type="ARBA" id="ARBA00023235"/>
    </source>
</evidence>
<dbReference type="PROSITE" id="PS51217">
    <property type="entry name" value="UVRD_HELICASE_CTER"/>
    <property type="match status" value="1"/>
</dbReference>
<dbReference type="PROSITE" id="PS51198">
    <property type="entry name" value="UVRD_HELICASE_ATP_BIND"/>
    <property type="match status" value="1"/>
</dbReference>
<dbReference type="Gene3D" id="3.40.50.300">
    <property type="entry name" value="P-loop containing nucleotide triphosphate hydrolases"/>
    <property type="match status" value="2"/>
</dbReference>
<evidence type="ECO:0000256" key="8">
    <source>
        <dbReference type="ARBA" id="ARBA00023125"/>
    </source>
</evidence>
<keyword evidence="1" id="KW-0540">Nuclease</keyword>
<comment type="catalytic activity">
    <reaction evidence="13">
        <text>ATP + H2O = ADP + phosphate + H(+)</text>
        <dbReference type="Rhea" id="RHEA:13065"/>
        <dbReference type="ChEBI" id="CHEBI:15377"/>
        <dbReference type="ChEBI" id="CHEBI:15378"/>
        <dbReference type="ChEBI" id="CHEBI:30616"/>
        <dbReference type="ChEBI" id="CHEBI:43474"/>
        <dbReference type="ChEBI" id="CHEBI:456216"/>
        <dbReference type="EC" id="5.6.2.4"/>
    </reaction>
</comment>
<dbReference type="GO" id="GO:0005829">
    <property type="term" value="C:cytosol"/>
    <property type="evidence" value="ECO:0007669"/>
    <property type="project" value="TreeGrafter"/>
</dbReference>
<dbReference type="Proteomes" id="UP000070810">
    <property type="component" value="Unassembled WGS sequence"/>
</dbReference>
<reference evidence="18 19" key="1">
    <citation type="journal article" date="2016" name="Front. Microbiol.">
        <title>Genomic Resource of Rice Seed Associated Bacteria.</title>
        <authorList>
            <person name="Midha S."/>
            <person name="Bansal K."/>
            <person name="Sharma S."/>
            <person name="Kumar N."/>
            <person name="Patil P.P."/>
            <person name="Chaudhry V."/>
            <person name="Patil P.B."/>
        </authorList>
    </citation>
    <scope>NUCLEOTIDE SEQUENCE [LARGE SCALE GENOMIC DNA]</scope>
    <source>
        <strain evidence="18 19">NS354</strain>
    </source>
</reference>
<dbReference type="InterPro" id="IPR014017">
    <property type="entry name" value="DNA_helicase_UvrD-like_C"/>
</dbReference>
<dbReference type="InterPro" id="IPR000212">
    <property type="entry name" value="DNA_helicase_UvrD/REP"/>
</dbReference>
<keyword evidence="4 14" id="KW-0378">Hydrolase</keyword>
<dbReference type="InterPro" id="IPR011604">
    <property type="entry name" value="PDDEXK-like_dom_sf"/>
</dbReference>
<evidence type="ECO:0000259" key="17">
    <source>
        <dbReference type="PROSITE" id="PS51217"/>
    </source>
</evidence>
<keyword evidence="10" id="KW-0413">Isomerase</keyword>
<dbReference type="Pfam" id="PF12705">
    <property type="entry name" value="PDDEXK_1"/>
    <property type="match status" value="1"/>
</dbReference>
<keyword evidence="2 14" id="KW-0547">Nucleotide-binding</keyword>
<dbReference type="EC" id="5.6.2.4" evidence="12"/>
<keyword evidence="19" id="KW-1185">Reference proteome</keyword>
<dbReference type="InterPro" id="IPR014016">
    <property type="entry name" value="UvrD-like_ATP-bd"/>
</dbReference>
<dbReference type="PANTHER" id="PTHR11070:SF59">
    <property type="entry name" value="DNA 3'-5' HELICASE"/>
    <property type="match status" value="1"/>
</dbReference>
<dbReference type="InterPro" id="IPR038726">
    <property type="entry name" value="PDDEXK_AddAB-type"/>
</dbReference>
<dbReference type="GO" id="GO:0005524">
    <property type="term" value="F:ATP binding"/>
    <property type="evidence" value="ECO:0007669"/>
    <property type="project" value="UniProtKB-UniRule"/>
</dbReference>
<dbReference type="RefSeq" id="WP_058592661.1">
    <property type="nucleotide sequence ID" value="NZ_LDRK01000004.1"/>
</dbReference>
<dbReference type="GO" id="GO:0043138">
    <property type="term" value="F:3'-5' DNA helicase activity"/>
    <property type="evidence" value="ECO:0007669"/>
    <property type="project" value="UniProtKB-EC"/>
</dbReference>
<evidence type="ECO:0000256" key="12">
    <source>
        <dbReference type="ARBA" id="ARBA00034808"/>
    </source>
</evidence>
<dbReference type="PATRIC" id="fig|1079994.3.peg.1658"/>
<dbReference type="Gene3D" id="3.90.320.10">
    <property type="match status" value="1"/>
</dbReference>
<dbReference type="GO" id="GO:0003677">
    <property type="term" value="F:DNA binding"/>
    <property type="evidence" value="ECO:0007669"/>
    <property type="project" value="UniProtKB-KW"/>
</dbReference>
<evidence type="ECO:0000313" key="19">
    <source>
        <dbReference type="Proteomes" id="UP000070810"/>
    </source>
</evidence>
<dbReference type="Pfam" id="PF13361">
    <property type="entry name" value="UvrD_C"/>
    <property type="match status" value="1"/>
</dbReference>
<comment type="catalytic activity">
    <reaction evidence="11">
        <text>Couples ATP hydrolysis with the unwinding of duplex DNA by translocating in the 3'-5' direction.</text>
        <dbReference type="EC" id="5.6.2.4"/>
    </reaction>
</comment>
<feature type="binding site" evidence="14">
    <location>
        <begin position="24"/>
        <end position="31"/>
    </location>
    <ligand>
        <name>ATP</name>
        <dbReference type="ChEBI" id="CHEBI:30616"/>
    </ligand>
</feature>
<feature type="domain" description="UvrD-like helicase ATP-binding" evidence="16">
    <location>
        <begin position="3"/>
        <end position="333"/>
    </location>
</feature>
<keyword evidence="8" id="KW-0238">DNA-binding</keyword>
<evidence type="ECO:0000256" key="1">
    <source>
        <dbReference type="ARBA" id="ARBA00022722"/>
    </source>
</evidence>
<dbReference type="SUPFAM" id="SSF52540">
    <property type="entry name" value="P-loop containing nucleoside triphosphate hydrolases"/>
    <property type="match status" value="1"/>
</dbReference>
<accession>A0A147ES95</accession>
<evidence type="ECO:0000256" key="13">
    <source>
        <dbReference type="ARBA" id="ARBA00048988"/>
    </source>
</evidence>
<dbReference type="GO" id="GO:0033202">
    <property type="term" value="C:DNA helicase complex"/>
    <property type="evidence" value="ECO:0007669"/>
    <property type="project" value="TreeGrafter"/>
</dbReference>
<proteinExistence type="predicted"/>
<feature type="domain" description="UvrD-like helicase C-terminal" evidence="17">
    <location>
        <begin position="343"/>
        <end position="651"/>
    </location>
</feature>
<keyword evidence="6" id="KW-0269">Exonuclease</keyword>
<dbReference type="GO" id="GO:0004527">
    <property type="term" value="F:exonuclease activity"/>
    <property type="evidence" value="ECO:0007669"/>
    <property type="project" value="UniProtKB-KW"/>
</dbReference>
<evidence type="ECO:0000256" key="3">
    <source>
        <dbReference type="ARBA" id="ARBA00022763"/>
    </source>
</evidence>
<keyword evidence="7 14" id="KW-0067">ATP-binding</keyword>
<evidence type="ECO:0000256" key="15">
    <source>
        <dbReference type="SAM" id="MobiDB-lite"/>
    </source>
</evidence>
<dbReference type="OrthoDB" id="5240387at2"/>
<dbReference type="InterPro" id="IPR027417">
    <property type="entry name" value="P-loop_NTPase"/>
</dbReference>
<comment type="caution">
    <text evidence="18">The sequence shown here is derived from an EMBL/GenBank/DDBJ whole genome shotgun (WGS) entry which is preliminary data.</text>
</comment>
<dbReference type="Gene3D" id="1.10.486.10">
    <property type="entry name" value="PCRA, domain 4"/>
    <property type="match status" value="1"/>
</dbReference>
<evidence type="ECO:0000256" key="5">
    <source>
        <dbReference type="ARBA" id="ARBA00022806"/>
    </source>
</evidence>
<dbReference type="EMBL" id="LDRK01000004">
    <property type="protein sequence ID" value="KTR87379.1"/>
    <property type="molecule type" value="Genomic_DNA"/>
</dbReference>
<gene>
    <name evidence="18" type="ORF">NS354_00450</name>
</gene>
<evidence type="ECO:0000256" key="7">
    <source>
        <dbReference type="ARBA" id="ARBA00022840"/>
    </source>
</evidence>
<dbReference type="AlphaFoldDB" id="A0A147ES95"/>
<evidence type="ECO:0000256" key="11">
    <source>
        <dbReference type="ARBA" id="ARBA00034617"/>
    </source>
</evidence>
<evidence type="ECO:0000256" key="14">
    <source>
        <dbReference type="PROSITE-ProRule" id="PRU00560"/>
    </source>
</evidence>
<evidence type="ECO:0000259" key="16">
    <source>
        <dbReference type="PROSITE" id="PS51198"/>
    </source>
</evidence>